<protein>
    <submittedName>
        <fullName evidence="2">Uncharacterized protein</fullName>
    </submittedName>
</protein>
<accession>A0ABR3DAW9</accession>
<sequence>MCGNYYQYHAPCGHGGIVSLNFCRALGSTCSGPDPSKGMDITLPPINSICSDCHAAAHQPNPDARLDENDPYRKEARERAAALDRMAREFRVEQAEKLKREEAKQEEEKRLPAEVKKQEKEAREKRKMKRKIADDADSRKTPAKKVREEKKGSRGKKGDRKEMKGKNHVEAEEDKENRNDNMDVDGNDNGDDGYASDIYNA</sequence>
<dbReference type="Proteomes" id="UP001451303">
    <property type="component" value="Unassembled WGS sequence"/>
</dbReference>
<feature type="compositionally biased region" description="Basic and acidic residues" evidence="1">
    <location>
        <begin position="98"/>
        <end position="124"/>
    </location>
</feature>
<gene>
    <name evidence="2" type="ORF">QR685DRAFT_606645</name>
</gene>
<feature type="region of interest" description="Disordered" evidence="1">
    <location>
        <begin position="98"/>
        <end position="201"/>
    </location>
</feature>
<comment type="caution">
    <text evidence="2">The sequence shown here is derived from an EMBL/GenBank/DDBJ whole genome shotgun (WGS) entry which is preliminary data.</text>
</comment>
<feature type="compositionally biased region" description="Acidic residues" evidence="1">
    <location>
        <begin position="182"/>
        <end position="191"/>
    </location>
</feature>
<evidence type="ECO:0000313" key="2">
    <source>
        <dbReference type="EMBL" id="KAL0469512.1"/>
    </source>
</evidence>
<proteinExistence type="predicted"/>
<name>A0ABR3DAW9_NEUIN</name>
<keyword evidence="3" id="KW-1185">Reference proteome</keyword>
<evidence type="ECO:0000256" key="1">
    <source>
        <dbReference type="SAM" id="MobiDB-lite"/>
    </source>
</evidence>
<evidence type="ECO:0000313" key="3">
    <source>
        <dbReference type="Proteomes" id="UP001451303"/>
    </source>
</evidence>
<feature type="compositionally biased region" description="Basic and acidic residues" evidence="1">
    <location>
        <begin position="159"/>
        <end position="181"/>
    </location>
</feature>
<organism evidence="2 3">
    <name type="scientific">Neurospora intermedia</name>
    <dbReference type="NCBI Taxonomy" id="5142"/>
    <lineage>
        <taxon>Eukaryota</taxon>
        <taxon>Fungi</taxon>
        <taxon>Dikarya</taxon>
        <taxon>Ascomycota</taxon>
        <taxon>Pezizomycotina</taxon>
        <taxon>Sordariomycetes</taxon>
        <taxon>Sordariomycetidae</taxon>
        <taxon>Sordariales</taxon>
        <taxon>Sordariaceae</taxon>
        <taxon>Neurospora</taxon>
    </lineage>
</organism>
<reference evidence="2 3" key="1">
    <citation type="submission" date="2023-09" db="EMBL/GenBank/DDBJ databases">
        <title>Multi-omics analysis of a traditional fermented food reveals byproduct-associated fungal strains for waste-to-food upcycling.</title>
        <authorList>
            <consortium name="Lawrence Berkeley National Laboratory"/>
            <person name="Rekdal V.M."/>
            <person name="Villalobos-Escobedo J.M."/>
            <person name="Rodriguez-Valeron N."/>
            <person name="Garcia M.O."/>
            <person name="Vasquez D.P."/>
            <person name="Damayanti I."/>
            <person name="Sorensen P.M."/>
            <person name="Baidoo E.E."/>
            <person name="De Carvalho A.C."/>
            <person name="Riley R."/>
            <person name="Lipzen A."/>
            <person name="He G."/>
            <person name="Yan M."/>
            <person name="Haridas S."/>
            <person name="Daum C."/>
            <person name="Yoshinaga Y."/>
            <person name="Ng V."/>
            <person name="Grigoriev I.V."/>
            <person name="Munk R."/>
            <person name="Nuraida L."/>
            <person name="Wijaya C.H."/>
            <person name="Morales P.-C."/>
            <person name="Keasling J.D."/>
        </authorList>
    </citation>
    <scope>NUCLEOTIDE SEQUENCE [LARGE SCALE GENOMIC DNA]</scope>
    <source>
        <strain evidence="2 3">FGSC 2613</strain>
    </source>
</reference>
<dbReference type="EMBL" id="JAVLET010000005">
    <property type="protein sequence ID" value="KAL0469512.1"/>
    <property type="molecule type" value="Genomic_DNA"/>
</dbReference>
<feature type="compositionally biased region" description="Basic and acidic residues" evidence="1">
    <location>
        <begin position="131"/>
        <end position="152"/>
    </location>
</feature>